<keyword evidence="15" id="KW-0443">Lipid metabolism</keyword>
<feature type="domain" description="Biotin carboxylation" evidence="17">
    <location>
        <begin position="14"/>
        <end position="459"/>
    </location>
</feature>
<dbReference type="SMART" id="SM00878">
    <property type="entry name" value="Biotin_carb_C"/>
    <property type="match status" value="1"/>
</dbReference>
<keyword evidence="15" id="KW-0275">Fatty acid biosynthesis</keyword>
<dbReference type="PROSITE" id="PS00866">
    <property type="entry name" value="CPSASE_1"/>
    <property type="match status" value="1"/>
</dbReference>
<keyword evidence="7" id="KW-0479">Metal-binding</keyword>
<keyword evidence="6 15" id="KW-0436">Ligase</keyword>
<evidence type="ECO:0000256" key="14">
    <source>
        <dbReference type="PROSITE-ProRule" id="PRU00409"/>
    </source>
</evidence>
<dbReference type="PANTHER" id="PTHR48095:SF2">
    <property type="entry name" value="BIOTIN CARBOXYLASE, CHLOROPLASTIC"/>
    <property type="match status" value="1"/>
</dbReference>
<comment type="function">
    <text evidence="1 15">This protein is a component of the acetyl coenzyme A carboxylase complex; first, biotin carboxylase catalyzes the carboxylation of the carrier protein and then the transcarboxylase transfers the carboxyl group to form malonyl-CoA.</text>
</comment>
<dbReference type="Gene3D" id="3.30.470.20">
    <property type="entry name" value="ATP-grasp fold, B domain"/>
    <property type="match status" value="1"/>
</dbReference>
<evidence type="ECO:0000256" key="11">
    <source>
        <dbReference type="ARBA" id="ARBA00023267"/>
    </source>
</evidence>
<dbReference type="PROSITE" id="PS50975">
    <property type="entry name" value="ATP_GRASP"/>
    <property type="match status" value="1"/>
</dbReference>
<dbReference type="InterPro" id="IPR011764">
    <property type="entry name" value="Biotin_carboxylation_dom"/>
</dbReference>
<dbReference type="EC" id="6.3.4.14" evidence="4 15"/>
<dbReference type="SUPFAM" id="SSF52440">
    <property type="entry name" value="PreATP-grasp domain"/>
    <property type="match status" value="1"/>
</dbReference>
<reference evidence="18 19" key="1">
    <citation type="journal article" date="2013" name="Genome Announc.">
        <title>Genome Sequences of 28 Bordetella pertussis U.S. Outbreak Strains Dating from 2010 to 2012.</title>
        <authorList>
            <person name="Harvill E.T."/>
            <person name="Goodfield L.L."/>
            <person name="Ivanov Y."/>
            <person name="Meyer J.A."/>
            <person name="Newth C."/>
            <person name="Cassiday P."/>
            <person name="Tondella M.L."/>
            <person name="Liao P."/>
            <person name="Zimmerman J."/>
            <person name="Meert K."/>
            <person name="Wessel D."/>
            <person name="Berger J."/>
            <person name="Dean J.M."/>
            <person name="Holubkov R."/>
            <person name="Burr J."/>
            <person name="Liu T."/>
            <person name="Brinkac L."/>
            <person name="Kim M."/>
            <person name="Losada L."/>
        </authorList>
    </citation>
    <scope>NUCLEOTIDE SEQUENCE [LARGE SCALE GENOMIC DNA]</scope>
    <source>
        <strain evidence="18 19">CHLA-26</strain>
    </source>
</reference>
<sequence length="468" mass="51213">MTSGTLHSRGQSMKLKKVLIANRGEIALRIIRACREMDIRTVQVYSSADEDSLPVRLADEAAPIGGPEPSASYLNIAALIAAAREHGCDAIHPGYGFLSENEDFAQACIDAGIVFIGPDPGAIRMMGDKAQARKIAKEAGVPIVPGSPEPVSDVEEAIRVAREVGYPLLVKAAAGGGGRGMRVIQGEAQLREGLERASMEAKSAFGDGSVYIERYISPVRHVEIQVFGDGEDVIHLGERECSIQRRHQKLLEESPSPVLSDETRQRMGEAACALARAVKYRGAGTLEFVMDGKSGEFFFIEMNTRIQVEHPVTETVTGVDLVRLQLAVAAGGRLGLRQQDIVMKGHAIECRINAEDPQKAFMPSPGTVNDIRLPSGPGVRMDSHVYRGYKLPPYYDSLLGKLIVWDESREKAIARMLRALGELEIVGVKTTKEFHERLMRDEDFIAGNVSTQFVKEKLYADHPMCHLL</sequence>
<evidence type="ECO:0000256" key="9">
    <source>
        <dbReference type="ARBA" id="ARBA00022840"/>
    </source>
</evidence>
<dbReference type="InterPro" id="IPR005481">
    <property type="entry name" value="BC-like_N"/>
</dbReference>
<gene>
    <name evidence="18" type="ORF">L566_0737</name>
</gene>
<feature type="domain" description="ATP-grasp" evidence="16">
    <location>
        <begin position="133"/>
        <end position="330"/>
    </location>
</feature>
<dbReference type="Pfam" id="PF00289">
    <property type="entry name" value="Biotin_carb_N"/>
    <property type="match status" value="1"/>
</dbReference>
<keyword evidence="15" id="KW-0276">Fatty acid metabolism</keyword>
<evidence type="ECO:0000259" key="16">
    <source>
        <dbReference type="PROSITE" id="PS50975"/>
    </source>
</evidence>
<dbReference type="InterPro" id="IPR051602">
    <property type="entry name" value="ACC_Biotin_Carboxylase"/>
</dbReference>
<protein>
    <recommendedName>
        <fullName evidence="5 15">Biotin carboxylase</fullName>
        <ecNumber evidence="4 15">6.3.4.14</ecNumber>
    </recommendedName>
    <alternativeName>
        <fullName evidence="12 15">Acetyl-coenzyme A carboxylase biotin carboxylase subunit A</fullName>
    </alternativeName>
</protein>
<evidence type="ECO:0000256" key="4">
    <source>
        <dbReference type="ARBA" id="ARBA00013263"/>
    </source>
</evidence>
<dbReference type="FunFam" id="3.30.1490.20:FF:000018">
    <property type="entry name" value="Biotin carboxylase"/>
    <property type="match status" value="1"/>
</dbReference>
<dbReference type="Proteomes" id="UP000018679">
    <property type="component" value="Unassembled WGS sequence"/>
</dbReference>
<evidence type="ECO:0000313" key="18">
    <source>
        <dbReference type="EMBL" id="ETH29672.1"/>
    </source>
</evidence>
<evidence type="ECO:0000259" key="17">
    <source>
        <dbReference type="PROSITE" id="PS50979"/>
    </source>
</evidence>
<dbReference type="SUPFAM" id="SSF56059">
    <property type="entry name" value="Glutathione synthetase ATP-binding domain-like"/>
    <property type="match status" value="1"/>
</dbReference>
<evidence type="ECO:0000256" key="12">
    <source>
        <dbReference type="ARBA" id="ARBA00033786"/>
    </source>
</evidence>
<evidence type="ECO:0000313" key="19">
    <source>
        <dbReference type="Proteomes" id="UP000018679"/>
    </source>
</evidence>
<dbReference type="InterPro" id="IPR004549">
    <property type="entry name" value="Acetyl_CoA_COase_biotin_COase"/>
</dbReference>
<comment type="caution">
    <text evidence="18">The sequence shown here is derived from an EMBL/GenBank/DDBJ whole genome shotgun (WGS) entry which is preliminary data.</text>
</comment>
<dbReference type="InterPro" id="IPR016185">
    <property type="entry name" value="PreATP-grasp_dom_sf"/>
</dbReference>
<keyword evidence="11 15" id="KW-0092">Biotin</keyword>
<dbReference type="GO" id="GO:0046872">
    <property type="term" value="F:metal ion binding"/>
    <property type="evidence" value="ECO:0007669"/>
    <property type="project" value="UniProtKB-KW"/>
</dbReference>
<accession>A0AAI9IZ42</accession>
<evidence type="ECO:0000256" key="5">
    <source>
        <dbReference type="ARBA" id="ARBA00017242"/>
    </source>
</evidence>
<dbReference type="Pfam" id="PF02785">
    <property type="entry name" value="Biotin_carb_C"/>
    <property type="match status" value="1"/>
</dbReference>
<comment type="catalytic activity">
    <reaction evidence="13 15">
        <text>N(6)-biotinyl-L-lysyl-[protein] + hydrogencarbonate + ATP = N(6)-carboxybiotinyl-L-lysyl-[protein] + ADP + phosphate + H(+)</text>
        <dbReference type="Rhea" id="RHEA:13501"/>
        <dbReference type="Rhea" id="RHEA-COMP:10505"/>
        <dbReference type="Rhea" id="RHEA-COMP:10506"/>
        <dbReference type="ChEBI" id="CHEBI:15378"/>
        <dbReference type="ChEBI" id="CHEBI:17544"/>
        <dbReference type="ChEBI" id="CHEBI:30616"/>
        <dbReference type="ChEBI" id="CHEBI:43474"/>
        <dbReference type="ChEBI" id="CHEBI:83144"/>
        <dbReference type="ChEBI" id="CHEBI:83145"/>
        <dbReference type="ChEBI" id="CHEBI:456216"/>
        <dbReference type="EC" id="6.3.4.14"/>
    </reaction>
</comment>
<dbReference type="InterPro" id="IPR005482">
    <property type="entry name" value="Biotin_COase_C"/>
</dbReference>
<dbReference type="NCBIfam" id="TIGR00514">
    <property type="entry name" value="accC"/>
    <property type="match status" value="1"/>
</dbReference>
<dbReference type="GO" id="GO:0005524">
    <property type="term" value="F:ATP binding"/>
    <property type="evidence" value="ECO:0007669"/>
    <property type="project" value="UniProtKB-UniRule"/>
</dbReference>
<dbReference type="SUPFAM" id="SSF51246">
    <property type="entry name" value="Rudiment single hybrid motif"/>
    <property type="match status" value="1"/>
</dbReference>
<dbReference type="GO" id="GO:0006633">
    <property type="term" value="P:fatty acid biosynthetic process"/>
    <property type="evidence" value="ECO:0007669"/>
    <property type="project" value="UniProtKB-KW"/>
</dbReference>
<comment type="subunit">
    <text evidence="3 15">Acetyl-CoA carboxylase is a heterohexamer of biotin carboxyl carrier protein, biotin carboxylase and the two subunits of carboxyl transferase in a 2:2 complex.</text>
</comment>
<proteinExistence type="predicted"/>
<evidence type="ECO:0000256" key="13">
    <source>
        <dbReference type="ARBA" id="ARBA00048600"/>
    </source>
</evidence>
<evidence type="ECO:0000256" key="6">
    <source>
        <dbReference type="ARBA" id="ARBA00022598"/>
    </source>
</evidence>
<evidence type="ECO:0000256" key="8">
    <source>
        <dbReference type="ARBA" id="ARBA00022741"/>
    </source>
</evidence>
<evidence type="ECO:0000256" key="3">
    <source>
        <dbReference type="ARBA" id="ARBA00011750"/>
    </source>
</evidence>
<keyword evidence="9 14" id="KW-0067">ATP-binding</keyword>
<keyword evidence="15" id="KW-0444">Lipid biosynthesis</keyword>
<evidence type="ECO:0000256" key="15">
    <source>
        <dbReference type="RuleBase" id="RU365063"/>
    </source>
</evidence>
<dbReference type="GO" id="GO:0004075">
    <property type="term" value="F:biotin carboxylase activity"/>
    <property type="evidence" value="ECO:0007669"/>
    <property type="project" value="UniProtKB-EC"/>
</dbReference>
<dbReference type="EMBL" id="AXSB02000037">
    <property type="protein sequence ID" value="ETH29672.1"/>
    <property type="molecule type" value="Genomic_DNA"/>
</dbReference>
<dbReference type="PROSITE" id="PS00867">
    <property type="entry name" value="CPSASE_2"/>
    <property type="match status" value="1"/>
</dbReference>
<evidence type="ECO:0000256" key="2">
    <source>
        <dbReference type="ARBA" id="ARBA00004956"/>
    </source>
</evidence>
<name>A0AAI9IZ42_BORPT</name>
<keyword evidence="8 14" id="KW-0547">Nucleotide-binding</keyword>
<comment type="pathway">
    <text evidence="2 15">Lipid metabolism; malonyl-CoA biosynthesis; malonyl-CoA from acetyl-CoA: step 1/1.</text>
</comment>
<evidence type="ECO:0000256" key="7">
    <source>
        <dbReference type="ARBA" id="ARBA00022723"/>
    </source>
</evidence>
<dbReference type="InterPro" id="IPR005479">
    <property type="entry name" value="CPAse_ATP-bd"/>
</dbReference>
<evidence type="ECO:0000256" key="1">
    <source>
        <dbReference type="ARBA" id="ARBA00003761"/>
    </source>
</evidence>
<dbReference type="FunFam" id="3.40.50.20:FF:000010">
    <property type="entry name" value="Propionyl-CoA carboxylase subunit alpha"/>
    <property type="match status" value="1"/>
</dbReference>
<dbReference type="PROSITE" id="PS50979">
    <property type="entry name" value="BC"/>
    <property type="match status" value="1"/>
</dbReference>
<keyword evidence="10" id="KW-0460">Magnesium</keyword>
<dbReference type="NCBIfam" id="NF006367">
    <property type="entry name" value="PRK08591.1"/>
    <property type="match status" value="1"/>
</dbReference>
<dbReference type="Pfam" id="PF02786">
    <property type="entry name" value="CPSase_L_D2"/>
    <property type="match status" value="1"/>
</dbReference>
<organism evidence="18 19">
    <name type="scientific">Bordetella pertussis CHLA-26</name>
    <dbReference type="NCBI Taxonomy" id="1331284"/>
    <lineage>
        <taxon>Bacteria</taxon>
        <taxon>Pseudomonadati</taxon>
        <taxon>Pseudomonadota</taxon>
        <taxon>Betaproteobacteria</taxon>
        <taxon>Burkholderiales</taxon>
        <taxon>Alcaligenaceae</taxon>
        <taxon>Bordetella</taxon>
    </lineage>
</organism>
<dbReference type="InterPro" id="IPR011761">
    <property type="entry name" value="ATP-grasp"/>
</dbReference>
<evidence type="ECO:0000256" key="10">
    <source>
        <dbReference type="ARBA" id="ARBA00022842"/>
    </source>
</evidence>
<dbReference type="PANTHER" id="PTHR48095">
    <property type="entry name" value="PYRUVATE CARBOXYLASE SUBUNIT A"/>
    <property type="match status" value="1"/>
</dbReference>
<dbReference type="InterPro" id="IPR011054">
    <property type="entry name" value="Rudment_hybrid_motif"/>
</dbReference>
<dbReference type="AlphaFoldDB" id="A0AAI9IZ42"/>